<dbReference type="AlphaFoldDB" id="A0ABD0U7B9"/>
<evidence type="ECO:0000313" key="2">
    <source>
        <dbReference type="Proteomes" id="UP001552299"/>
    </source>
</evidence>
<sequence length="101" mass="11480">MSVFGGDSWAREAHHRKRRLDDLLLSSTSSSSTGASFYKRLSNGKFACLVCPHKPVLDSPLILSQFSHWFSSVLGRKRLISSISYQIGIRASIRDHWRLNF</sequence>
<keyword evidence="2" id="KW-1185">Reference proteome</keyword>
<dbReference type="PANTHER" id="PTHR32297">
    <property type="entry name" value="SODIUM CHANNEL MODIFIER 1"/>
    <property type="match status" value="1"/>
</dbReference>
<dbReference type="EMBL" id="JANQDX010000017">
    <property type="protein sequence ID" value="KAL0908644.1"/>
    <property type="molecule type" value="Genomic_DNA"/>
</dbReference>
<dbReference type="InterPro" id="IPR033570">
    <property type="entry name" value="SCNM1"/>
</dbReference>
<proteinExistence type="predicted"/>
<evidence type="ECO:0008006" key="3">
    <source>
        <dbReference type="Google" id="ProtNLM"/>
    </source>
</evidence>
<dbReference type="Proteomes" id="UP001552299">
    <property type="component" value="Unassembled WGS sequence"/>
</dbReference>
<name>A0ABD0U7B9_DENTH</name>
<evidence type="ECO:0000313" key="1">
    <source>
        <dbReference type="EMBL" id="KAL0908644.1"/>
    </source>
</evidence>
<dbReference type="PANTHER" id="PTHR32297:SF1">
    <property type="entry name" value="SODIUM CHANNEL MODIFIER 1"/>
    <property type="match status" value="1"/>
</dbReference>
<gene>
    <name evidence="1" type="ORF">M5K25_023149</name>
</gene>
<accession>A0ABD0U7B9</accession>
<protein>
    <recommendedName>
        <fullName evidence="3">Sodium channel modifier 1 zinc-finger domain-containing protein</fullName>
    </recommendedName>
</protein>
<comment type="caution">
    <text evidence="1">The sequence shown here is derived from an EMBL/GenBank/DDBJ whole genome shotgun (WGS) entry which is preliminary data.</text>
</comment>
<reference evidence="1 2" key="1">
    <citation type="journal article" date="2024" name="Plant Biotechnol. J.">
        <title>Dendrobium thyrsiflorum genome and its molecular insights into genes involved in important horticultural traits.</title>
        <authorList>
            <person name="Chen B."/>
            <person name="Wang J.Y."/>
            <person name="Zheng P.J."/>
            <person name="Li K.L."/>
            <person name="Liang Y.M."/>
            <person name="Chen X.F."/>
            <person name="Zhang C."/>
            <person name="Zhao X."/>
            <person name="He X."/>
            <person name="Zhang G.Q."/>
            <person name="Liu Z.J."/>
            <person name="Xu Q."/>
        </authorList>
    </citation>
    <scope>NUCLEOTIDE SEQUENCE [LARGE SCALE GENOMIC DNA]</scope>
    <source>
        <strain evidence="1">GZMU011</strain>
    </source>
</reference>
<organism evidence="1 2">
    <name type="scientific">Dendrobium thyrsiflorum</name>
    <name type="common">Pinecone-like raceme dendrobium</name>
    <name type="synonym">Orchid</name>
    <dbReference type="NCBI Taxonomy" id="117978"/>
    <lineage>
        <taxon>Eukaryota</taxon>
        <taxon>Viridiplantae</taxon>
        <taxon>Streptophyta</taxon>
        <taxon>Embryophyta</taxon>
        <taxon>Tracheophyta</taxon>
        <taxon>Spermatophyta</taxon>
        <taxon>Magnoliopsida</taxon>
        <taxon>Liliopsida</taxon>
        <taxon>Asparagales</taxon>
        <taxon>Orchidaceae</taxon>
        <taxon>Epidendroideae</taxon>
        <taxon>Malaxideae</taxon>
        <taxon>Dendrobiinae</taxon>
        <taxon>Dendrobium</taxon>
    </lineage>
</organism>